<organism evidence="1 2">
    <name type="scientific">Paenibacillus amylolyticus</name>
    <dbReference type="NCBI Taxonomy" id="1451"/>
    <lineage>
        <taxon>Bacteria</taxon>
        <taxon>Bacillati</taxon>
        <taxon>Bacillota</taxon>
        <taxon>Bacilli</taxon>
        <taxon>Bacillales</taxon>
        <taxon>Paenibacillaceae</taxon>
        <taxon>Paenibacillus</taxon>
    </lineage>
</organism>
<gene>
    <name evidence="1" type="ORF">BK131_03470</name>
</gene>
<comment type="caution">
    <text evidence="1">The sequence shown here is derived from an EMBL/GenBank/DDBJ whole genome shotgun (WGS) entry which is preliminary data.</text>
</comment>
<name>A0A1R1C4K9_PAEAM</name>
<evidence type="ECO:0000313" key="1">
    <source>
        <dbReference type="EMBL" id="OMF17046.1"/>
    </source>
</evidence>
<accession>A0A1R1C4K9</accession>
<dbReference type="OrthoDB" id="2899407at2"/>
<reference evidence="1 2" key="1">
    <citation type="submission" date="2016-11" db="EMBL/GenBank/DDBJ databases">
        <title>Paenibacillus species isolates.</title>
        <authorList>
            <person name="Beno S.M."/>
        </authorList>
    </citation>
    <scope>NUCLEOTIDE SEQUENCE [LARGE SCALE GENOMIC DNA]</scope>
    <source>
        <strain evidence="1 2">FSL H8-0246</strain>
    </source>
</reference>
<proteinExistence type="predicted"/>
<dbReference type="Proteomes" id="UP000187134">
    <property type="component" value="Unassembled WGS sequence"/>
</dbReference>
<evidence type="ECO:0008006" key="3">
    <source>
        <dbReference type="Google" id="ProtNLM"/>
    </source>
</evidence>
<protein>
    <recommendedName>
        <fullName evidence="3">Phage portal protein</fullName>
    </recommendedName>
</protein>
<dbReference type="AlphaFoldDB" id="A0A1R1C4K9"/>
<evidence type="ECO:0000313" key="2">
    <source>
        <dbReference type="Proteomes" id="UP000187134"/>
    </source>
</evidence>
<sequence>MNSDVGSIMAACFRIHPVQVYTDRMPQDFAVPSLYFPQPITVDAPSSISSYRLDCSLAVKVFAKTDEQAADAAEQIAQTIRQSRFIIPVIDEDGRNTGKYMRLRKADTRIIDEGVAQLTFTWTSRYQYNRVEYDKMGSLFLNQGIRR</sequence>
<dbReference type="EMBL" id="MRTJ01000001">
    <property type="protein sequence ID" value="OMF17046.1"/>
    <property type="molecule type" value="Genomic_DNA"/>
</dbReference>